<dbReference type="SUPFAM" id="SSF50370">
    <property type="entry name" value="Ricin B-like lectins"/>
    <property type="match status" value="1"/>
</dbReference>
<evidence type="ECO:0000313" key="4">
    <source>
        <dbReference type="Proteomes" id="UP000063699"/>
    </source>
</evidence>
<name>A0A0N9IE47_9PSEU</name>
<dbReference type="AlphaFoldDB" id="A0A0N9IE47"/>
<proteinExistence type="predicted"/>
<dbReference type="OrthoDB" id="176279at2"/>
<keyword evidence="4" id="KW-1185">Reference proteome</keyword>
<dbReference type="KEGG" id="kphy:AOZ06_44900"/>
<dbReference type="EMBL" id="CP012752">
    <property type="protein sequence ID" value="ALG13053.1"/>
    <property type="molecule type" value="Genomic_DNA"/>
</dbReference>
<sequence length="1081" mass="115793">MDTTLVRDPDGMVRPKVTPMKIRLSGGGVSALASLERDGKRLVLSWPRVLPEPELDGDTATYREVLPGVDLRVTADVDGFSQVLVVHNAEAAANPELREIKFGTSGLRVKAGENGTSTAVDDSGHAVFVSGQPTMWDTPAAARSAVPQEIEHRPMQLRVGVNDLTVVPDAAMLTAPDTNFPLYIDPSYSGTQYRWTSVNSYSPDTEYWTSQRDSARVGYQNYSSPTSRYRSFFQVNTAPIAGAQVLNTWFAVTLDHSGACAGTPVDLWHTSAINEGTKVTWNTSKNWWTTKLDTRSGNANEGGGCTTTQPDLPMEFGSAALKTLVQNTANAKTGTLTFGLRAANENDAAQWKKFLPATARLVVEYNNKPRAPIDFTTVPPTPCGTAAAPTALNTASPTFSTIASDPDGDNVRGRLEILDGDTVKHTIDSPLFRSGGAFAWAPVVAGVLPEDQPAKVFNYRARVMDTLAASTDSPRCYFTVDRTRPVPPTITSTDFPDNTPVRPVGELGTVTFARSGTDTDVAGFRYGFQQDKTTMWVAADANGAATVPITVWDDESSRPLYVRAVDKAGNISPSAPSWTLTANVRPVPGTPVRADTNGDRRADFAMLFDQGNGRTAAWNFLSTGSGFSSGYVGWDTDVSGGFPMYRIKSANGDFDGDGRSDIAVLREDPDRKVRLYLLRSDSNRFNAESEPAWIGDYRLSHLRITAGDFDGDGDDDLAVFQGLAGAQTKLWIHKPGGGVFSAPVQQWDSGANGLDVNHLTPVAGDFDGDGDDDIAAFRGAPGTTQTKLWLHTSNAGTFAAPVSQWESTAFDRSKATFVSTNVNGDAAGRDEIVAAHNRGANSTQFQILTAGTNTWATSVGWESTAFDALKSSLAAGDFNGDGKGDIATLYDTGNGQRQMYTFASTGSAFADKRTDWQGAVANVADEVYIEPGRKYRLQPSHSEKCSGVPSGNTADGGAFQQQDCVASAAHQQVELDRVGSTPYFQVKTAAGKCLDVPGWKQEDNIGITQYTCEPTGAPQANQQFRLDYVSGSGMDVVVQPRIVHSDKCVAVSGASTANNAAVVQQACSSAANQRYILRIEP</sequence>
<dbReference type="InterPro" id="IPR035992">
    <property type="entry name" value="Ricin_B-like_lectins"/>
</dbReference>
<dbReference type="InterPro" id="IPR013517">
    <property type="entry name" value="FG-GAP"/>
</dbReference>
<dbReference type="Pfam" id="PF00652">
    <property type="entry name" value="Ricin_B_lectin"/>
    <property type="match status" value="1"/>
</dbReference>
<protein>
    <recommendedName>
        <fullName evidence="2">Ricin B lectin domain-containing protein</fullName>
    </recommendedName>
</protein>
<dbReference type="Gene3D" id="2.40.128.340">
    <property type="match status" value="3"/>
</dbReference>
<evidence type="ECO:0000256" key="1">
    <source>
        <dbReference type="ARBA" id="ARBA00022729"/>
    </source>
</evidence>
<keyword evidence="1" id="KW-0732">Signal</keyword>
<organism evidence="3 4">
    <name type="scientific">Kibdelosporangium phytohabitans</name>
    <dbReference type="NCBI Taxonomy" id="860235"/>
    <lineage>
        <taxon>Bacteria</taxon>
        <taxon>Bacillati</taxon>
        <taxon>Actinomycetota</taxon>
        <taxon>Actinomycetes</taxon>
        <taxon>Pseudonocardiales</taxon>
        <taxon>Pseudonocardiaceae</taxon>
        <taxon>Kibdelosporangium</taxon>
    </lineage>
</organism>
<dbReference type="STRING" id="860235.AOZ06_44900"/>
<evidence type="ECO:0000313" key="3">
    <source>
        <dbReference type="EMBL" id="ALG13053.1"/>
    </source>
</evidence>
<dbReference type="InterPro" id="IPR000772">
    <property type="entry name" value="Ricin_B_lectin"/>
</dbReference>
<dbReference type="Gene3D" id="2.80.10.50">
    <property type="match status" value="1"/>
</dbReference>
<dbReference type="Pfam" id="PF13517">
    <property type="entry name" value="FG-GAP_3"/>
    <property type="match status" value="1"/>
</dbReference>
<dbReference type="RefSeq" id="WP_054294943.1">
    <property type="nucleotide sequence ID" value="NZ_CP012752.1"/>
</dbReference>
<feature type="domain" description="Ricin B lectin" evidence="2">
    <location>
        <begin position="932"/>
        <end position="1078"/>
    </location>
</feature>
<dbReference type="SMART" id="SM00458">
    <property type="entry name" value="RICIN"/>
    <property type="match status" value="1"/>
</dbReference>
<dbReference type="PANTHER" id="PTHR46580">
    <property type="entry name" value="SENSOR KINASE-RELATED"/>
    <property type="match status" value="1"/>
</dbReference>
<evidence type="ECO:0000259" key="2">
    <source>
        <dbReference type="SMART" id="SM00458"/>
    </source>
</evidence>
<dbReference type="PROSITE" id="PS50231">
    <property type="entry name" value="RICIN_B_LECTIN"/>
    <property type="match status" value="1"/>
</dbReference>
<dbReference type="SUPFAM" id="SSF69318">
    <property type="entry name" value="Integrin alpha N-terminal domain"/>
    <property type="match status" value="2"/>
</dbReference>
<reference evidence="3 4" key="1">
    <citation type="submission" date="2015-07" db="EMBL/GenBank/DDBJ databases">
        <title>Genome sequencing of Kibdelosporangium phytohabitans.</title>
        <authorList>
            <person name="Qin S."/>
            <person name="Xing K."/>
        </authorList>
    </citation>
    <scope>NUCLEOTIDE SEQUENCE [LARGE SCALE GENOMIC DNA]</scope>
    <source>
        <strain evidence="3 4">KLBMP1111</strain>
    </source>
</reference>
<gene>
    <name evidence="3" type="ORF">AOZ06_44900</name>
</gene>
<dbReference type="Proteomes" id="UP000063699">
    <property type="component" value="Chromosome"/>
</dbReference>
<accession>A0A0N9IE47</accession>
<dbReference type="InterPro" id="IPR028994">
    <property type="entry name" value="Integrin_alpha_N"/>
</dbReference>